<evidence type="ECO:0000256" key="2">
    <source>
        <dbReference type="SAM" id="Phobius"/>
    </source>
</evidence>
<reference evidence="4" key="1">
    <citation type="submission" date="2019-11" db="EMBL/GenBank/DDBJ databases">
        <authorList>
            <person name="Feng L."/>
        </authorList>
    </citation>
    <scope>NUCLEOTIDE SEQUENCE</scope>
    <source>
        <strain evidence="4">CbolteaeLFYP116</strain>
    </source>
</reference>
<comment type="similarity">
    <text evidence="1">Belongs to the EamA transporter family.</text>
</comment>
<evidence type="ECO:0000313" key="4">
    <source>
        <dbReference type="EMBL" id="VYT49846.1"/>
    </source>
</evidence>
<dbReference type="EMBL" id="CACRTF010000017">
    <property type="protein sequence ID" value="VYT49846.1"/>
    <property type="molecule type" value="Genomic_DNA"/>
</dbReference>
<feature type="transmembrane region" description="Helical" evidence="2">
    <location>
        <begin position="267"/>
        <end position="285"/>
    </location>
</feature>
<sequence>MSTYMKGICCTLLSAVIFGFTPILVRIAYEGGANSITITFLRAWLALPLLYALMHRRHIPLRLEDSQVKHVLLLGIVGSCATTVCLYMSYNFISVGMATTLHFIYPILVSLGCVLFFRQRLQTFQLFSLILGCIGISTFMDLSFGGSFAGIALALISGFFYAFHISYISASGLQDMYFFKLSFYLCLITGTICGLIGTLTGTLSFHLTWTAWGFAVIVSFFVSVGAISLLQLGIRMTGPCTASILSTLEPITSVLLGVIILDEKLTFYKGIGCILILASVIVITLGENRNHHRTVCQSISEE</sequence>
<feature type="transmembrane region" description="Helical" evidence="2">
    <location>
        <begin position="209"/>
        <end position="230"/>
    </location>
</feature>
<feature type="transmembrane region" description="Helical" evidence="2">
    <location>
        <begin position="96"/>
        <end position="117"/>
    </location>
</feature>
<keyword evidence="2" id="KW-0812">Transmembrane</keyword>
<dbReference type="SUPFAM" id="SSF103481">
    <property type="entry name" value="Multidrug resistance efflux transporter EmrE"/>
    <property type="match status" value="2"/>
</dbReference>
<organism evidence="4">
    <name type="scientific">Enterocloster bolteae</name>
    <dbReference type="NCBI Taxonomy" id="208479"/>
    <lineage>
        <taxon>Bacteria</taxon>
        <taxon>Bacillati</taxon>
        <taxon>Bacillota</taxon>
        <taxon>Clostridia</taxon>
        <taxon>Lachnospirales</taxon>
        <taxon>Lachnospiraceae</taxon>
        <taxon>Enterocloster</taxon>
    </lineage>
</organism>
<keyword evidence="2" id="KW-1133">Transmembrane helix</keyword>
<dbReference type="Pfam" id="PF00892">
    <property type="entry name" value="EamA"/>
    <property type="match status" value="2"/>
</dbReference>
<accession>A0A6N2X7J0</accession>
<dbReference type="GO" id="GO:0016020">
    <property type="term" value="C:membrane"/>
    <property type="evidence" value="ECO:0007669"/>
    <property type="project" value="InterPro"/>
</dbReference>
<dbReference type="InterPro" id="IPR037185">
    <property type="entry name" value="EmrE-like"/>
</dbReference>
<feature type="transmembrane region" description="Helical" evidence="2">
    <location>
        <begin position="242"/>
        <end position="261"/>
    </location>
</feature>
<feature type="transmembrane region" description="Helical" evidence="2">
    <location>
        <begin position="35"/>
        <end position="54"/>
    </location>
</feature>
<feature type="transmembrane region" description="Helical" evidence="2">
    <location>
        <begin position="70"/>
        <end position="90"/>
    </location>
</feature>
<feature type="transmembrane region" description="Helical" evidence="2">
    <location>
        <begin position="124"/>
        <end position="142"/>
    </location>
</feature>
<dbReference type="Gene3D" id="1.10.3730.20">
    <property type="match status" value="1"/>
</dbReference>
<dbReference type="InterPro" id="IPR000620">
    <property type="entry name" value="EamA_dom"/>
</dbReference>
<dbReference type="PANTHER" id="PTHR22911:SF137">
    <property type="entry name" value="SOLUTE CARRIER FAMILY 35 MEMBER G2-RELATED"/>
    <property type="match status" value="1"/>
</dbReference>
<protein>
    <submittedName>
        <fullName evidence="4">Putative DMT superfamily transporter inner membrane protein</fullName>
    </submittedName>
</protein>
<evidence type="ECO:0000256" key="1">
    <source>
        <dbReference type="ARBA" id="ARBA00007362"/>
    </source>
</evidence>
<dbReference type="PANTHER" id="PTHR22911">
    <property type="entry name" value="ACYL-MALONYL CONDENSING ENZYME-RELATED"/>
    <property type="match status" value="1"/>
</dbReference>
<dbReference type="GeneID" id="23113749"/>
<name>A0A6N2X7J0_9FIRM</name>
<keyword evidence="2" id="KW-0472">Membrane</keyword>
<gene>
    <name evidence="4" type="ORF">CBLFYP116_04501</name>
</gene>
<dbReference type="RefSeq" id="WP_002575830.1">
    <property type="nucleotide sequence ID" value="NZ_BAABZS010000001.1"/>
</dbReference>
<feature type="domain" description="EamA" evidence="3">
    <location>
        <begin position="5"/>
        <end position="137"/>
    </location>
</feature>
<dbReference type="AlphaFoldDB" id="A0A6N2X7J0"/>
<evidence type="ECO:0000259" key="3">
    <source>
        <dbReference type="Pfam" id="PF00892"/>
    </source>
</evidence>
<proteinExistence type="inferred from homology"/>
<feature type="transmembrane region" description="Helical" evidence="2">
    <location>
        <begin position="148"/>
        <end position="169"/>
    </location>
</feature>
<feature type="transmembrane region" description="Helical" evidence="2">
    <location>
        <begin position="7"/>
        <end position="29"/>
    </location>
</feature>
<feature type="domain" description="EamA" evidence="3">
    <location>
        <begin position="149"/>
        <end position="284"/>
    </location>
</feature>
<feature type="transmembrane region" description="Helical" evidence="2">
    <location>
        <begin position="181"/>
        <end position="203"/>
    </location>
</feature>